<dbReference type="GO" id="GO:0005829">
    <property type="term" value="C:cytosol"/>
    <property type="evidence" value="ECO:0007669"/>
    <property type="project" value="TreeGrafter"/>
</dbReference>
<dbReference type="GO" id="GO:0005524">
    <property type="term" value="F:ATP binding"/>
    <property type="evidence" value="ECO:0007669"/>
    <property type="project" value="UniProtKB-KW"/>
</dbReference>
<keyword evidence="4" id="KW-0812">Transmembrane</keyword>
<dbReference type="SUPFAM" id="SSF52540">
    <property type="entry name" value="P-loop containing nucleoside triphosphate hydrolases"/>
    <property type="match status" value="1"/>
</dbReference>
<keyword evidence="7" id="KW-1185">Reference proteome</keyword>
<accession>A0A3N4M9S3</accession>
<keyword evidence="1" id="KW-0547">Nucleotide-binding</keyword>
<dbReference type="Pfam" id="PF00488">
    <property type="entry name" value="MutS_V"/>
    <property type="match status" value="1"/>
</dbReference>
<feature type="transmembrane region" description="Helical" evidence="4">
    <location>
        <begin position="270"/>
        <end position="287"/>
    </location>
</feature>
<dbReference type="Proteomes" id="UP000279089">
    <property type="component" value="Unassembled WGS sequence"/>
</dbReference>
<dbReference type="InterPro" id="IPR045076">
    <property type="entry name" value="MutS"/>
</dbReference>
<evidence type="ECO:0000313" key="7">
    <source>
        <dbReference type="Proteomes" id="UP000279089"/>
    </source>
</evidence>
<evidence type="ECO:0000256" key="4">
    <source>
        <dbReference type="SAM" id="Phobius"/>
    </source>
</evidence>
<dbReference type="PANTHER" id="PTHR11361">
    <property type="entry name" value="DNA MISMATCH REPAIR PROTEIN MUTS FAMILY MEMBER"/>
    <property type="match status" value="1"/>
</dbReference>
<feature type="transmembrane region" description="Helical" evidence="4">
    <location>
        <begin position="109"/>
        <end position="127"/>
    </location>
</feature>
<keyword evidence="4" id="KW-0472">Membrane</keyword>
<evidence type="ECO:0000256" key="1">
    <source>
        <dbReference type="ARBA" id="ARBA00022741"/>
    </source>
</evidence>
<evidence type="ECO:0000313" key="6">
    <source>
        <dbReference type="EMBL" id="RPD40462.1"/>
    </source>
</evidence>
<proteinExistence type="predicted"/>
<evidence type="ECO:0000256" key="2">
    <source>
        <dbReference type="ARBA" id="ARBA00022840"/>
    </source>
</evidence>
<dbReference type="GO" id="GO:0006298">
    <property type="term" value="P:mismatch repair"/>
    <property type="evidence" value="ECO:0007669"/>
    <property type="project" value="InterPro"/>
</dbReference>
<dbReference type="OrthoDB" id="9802448at2"/>
<keyword evidence="2" id="KW-0067">ATP-binding</keyword>
<protein>
    <recommendedName>
        <fullName evidence="5">DNA mismatch repair proteins mutS family domain-containing protein</fullName>
    </recommendedName>
</protein>
<sequence length="648" mass="73842">MLHREGLAARPALLFSGSVSLSKVTPGLRRRAFDTAFYQAIGKFMRPFFHFTYLSDMQAATTYQQRTDDFTRQLGQTDRYLKQLSLSRLLCFAGILFLGVQYFRHNFQVGWLLGGMVLLAGFVWSLVRYQRVKDHQALLQALLSLNQKELRVVTDHVADFENGEEFINDQHDFTSDLDVFGPSSLFQYLNRTGTLTGKHFLAGWLQRPLQNSADIKAMQAAVQKLGGQLEFRQLFTAHAQLAKEGVNDVKEIRLWKEAPLQFLQRKTLRIAAYVMPALVLAAIGYYIYSGNYVPMLLGMFVNWMILLGNVKKVNGQHILLSNKEQLLKKFAVLLRMIKQEDWKGVPWLEARQHTAAEADKSLHKLAAISNLLDQRLNLLVGLVLNSVILYEIHCIFRLERWKSEHRLDMEEWLEVIAQVETANSLATFAFNHPTYTYPKIGEQPGVSGKAVGHPLIPEGECVVNDCSIGSGEQFHIITGSNMSGKSTFLRSVGTNWLLAMTGAPVCAESFTCNPLRIMTSMRIKDSIARHTSYFQAELLRLQHIIQVLKSGQQVFIILDEILKGTNSEDKLAGSRELIRHFLQYRCLGMIATHDLELGTLEQEYPEQIRNYCFESSLDNGHLHFDYRMRPGIARNKNATFLMKQMEII</sequence>
<name>A0A3N4M9S3_9BACT</name>
<evidence type="ECO:0000256" key="3">
    <source>
        <dbReference type="ARBA" id="ARBA00023125"/>
    </source>
</evidence>
<comment type="caution">
    <text evidence="6">The sequence shown here is derived from an EMBL/GenBank/DDBJ whole genome shotgun (WGS) entry which is preliminary data.</text>
</comment>
<dbReference type="Gene3D" id="3.40.50.300">
    <property type="entry name" value="P-loop containing nucleotide triphosphate hydrolases"/>
    <property type="match status" value="1"/>
</dbReference>
<feature type="domain" description="DNA mismatch repair proteins mutS family" evidence="5">
    <location>
        <begin position="472"/>
        <end position="643"/>
    </location>
</feature>
<feature type="transmembrane region" description="Helical" evidence="4">
    <location>
        <begin position="86"/>
        <end position="103"/>
    </location>
</feature>
<gene>
    <name evidence="6" type="ORF">EG028_14245</name>
</gene>
<dbReference type="GO" id="GO:0030983">
    <property type="term" value="F:mismatched DNA binding"/>
    <property type="evidence" value="ECO:0007669"/>
    <property type="project" value="InterPro"/>
</dbReference>
<dbReference type="SMART" id="SM00534">
    <property type="entry name" value="MUTSac"/>
    <property type="match status" value="1"/>
</dbReference>
<dbReference type="SUPFAM" id="SSF48334">
    <property type="entry name" value="DNA repair protein MutS, domain III"/>
    <property type="match status" value="1"/>
</dbReference>
<evidence type="ECO:0000259" key="5">
    <source>
        <dbReference type="SMART" id="SM00534"/>
    </source>
</evidence>
<dbReference type="InterPro" id="IPR000432">
    <property type="entry name" value="DNA_mismatch_repair_MutS_C"/>
</dbReference>
<reference evidence="7" key="1">
    <citation type="submission" date="2018-11" db="EMBL/GenBank/DDBJ databases">
        <title>Chitinophaga lutea sp.nov., isolate from arsenic contaminated soil.</title>
        <authorList>
            <person name="Zong Y."/>
        </authorList>
    </citation>
    <scope>NUCLEOTIDE SEQUENCE [LARGE SCALE GENOMIC DNA]</scope>
    <source>
        <strain evidence="7">YLT18</strain>
    </source>
</reference>
<dbReference type="GO" id="GO:0140664">
    <property type="term" value="F:ATP-dependent DNA damage sensor activity"/>
    <property type="evidence" value="ECO:0007669"/>
    <property type="project" value="InterPro"/>
</dbReference>
<dbReference type="EMBL" id="RMBX01000007">
    <property type="protein sequence ID" value="RPD40462.1"/>
    <property type="molecule type" value="Genomic_DNA"/>
</dbReference>
<dbReference type="PANTHER" id="PTHR11361:SF99">
    <property type="entry name" value="DNA MISMATCH REPAIR PROTEIN"/>
    <property type="match status" value="1"/>
</dbReference>
<organism evidence="6 7">
    <name type="scientific">Chitinophaga barathri</name>
    <dbReference type="NCBI Taxonomy" id="1647451"/>
    <lineage>
        <taxon>Bacteria</taxon>
        <taxon>Pseudomonadati</taxon>
        <taxon>Bacteroidota</taxon>
        <taxon>Chitinophagia</taxon>
        <taxon>Chitinophagales</taxon>
        <taxon>Chitinophagaceae</taxon>
        <taxon>Chitinophaga</taxon>
    </lineage>
</organism>
<dbReference type="InterPro" id="IPR027417">
    <property type="entry name" value="P-loop_NTPase"/>
</dbReference>
<keyword evidence="3" id="KW-0238">DNA-binding</keyword>
<dbReference type="InterPro" id="IPR036187">
    <property type="entry name" value="DNA_mismatch_repair_MutS_sf"/>
</dbReference>
<dbReference type="Gene3D" id="1.10.1420.10">
    <property type="match status" value="1"/>
</dbReference>
<dbReference type="AlphaFoldDB" id="A0A3N4M9S3"/>
<keyword evidence="4" id="KW-1133">Transmembrane helix</keyword>